<dbReference type="PROSITE" id="PS01261">
    <property type="entry name" value="UPF0020"/>
    <property type="match status" value="1"/>
</dbReference>
<dbReference type="Gene3D" id="3.30.2130.30">
    <property type="match status" value="1"/>
</dbReference>
<dbReference type="Pfam" id="PF01170">
    <property type="entry name" value="UPF0020"/>
    <property type="match status" value="1"/>
</dbReference>
<dbReference type="EMBL" id="CP006650">
    <property type="protein sequence ID" value="AGT09766.1"/>
    <property type="molecule type" value="Genomic_DNA"/>
</dbReference>
<dbReference type="PANTHER" id="PTHR47313:SF1">
    <property type="entry name" value="RIBOSOMAL RNA LARGE SUBUNIT METHYLTRANSFERASE K_L"/>
    <property type="match status" value="1"/>
</dbReference>
<dbReference type="InterPro" id="IPR053943">
    <property type="entry name" value="RlmKL-like_Mtase_CS"/>
</dbReference>
<keyword evidence="2" id="KW-0808">Transferase</keyword>
<dbReference type="PATRIC" id="fig|1367847.3.peg.2712"/>
<dbReference type="Pfam" id="PF22020">
    <property type="entry name" value="RlmL_1st"/>
    <property type="match status" value="1"/>
</dbReference>
<dbReference type="RefSeq" id="WP_020951404.1">
    <property type="nucleotide sequence ID" value="NC_022041.1"/>
</dbReference>
<name>S5YX21_PARAH</name>
<evidence type="ECO:0000313" key="6">
    <source>
        <dbReference type="EMBL" id="AGT09766.1"/>
    </source>
</evidence>
<sequence>MEKDAQFDIYLVATPGLEAPLLTEAREAGFPAELADGGVAFRGGWPEVWRANLDLRGATRVLVRIGAFRVLHLAQLDKRARKFPWADFLHRGTRLKVETTCRQSKVYHAGAASQRIERALVEELGAVLDPAATLVVKVRIEDDLCTISLDSTGESLHKRGHKEAVGKAPMRETMAAMFLREAGFTGTEPVLDPMCGSGTFPIEAAEIALGLQPGRSRSFAFQDFASFDPAAFEKLHHGATRSAPGFRFYGSDRDAGAITSSRKNAERAGVTELTQFDNRPISEITPPEGPAGLVIINPPYGARIGNKKPLFALHGALGQVLKERFSGWRIALVTSEQSLAKATGLPFEAGPYVAHGGLKVRLYQTRALP</sequence>
<evidence type="ECO:0000259" key="4">
    <source>
        <dbReference type="Pfam" id="PF02926"/>
    </source>
</evidence>
<protein>
    <submittedName>
        <fullName evidence="6">RNA methylase</fullName>
    </submittedName>
</protein>
<dbReference type="Proteomes" id="UP000015480">
    <property type="component" value="Chromosome"/>
</dbReference>
<accession>S5YX21</accession>
<dbReference type="InterPro" id="IPR000241">
    <property type="entry name" value="RlmKL-like_Mtase"/>
</dbReference>
<dbReference type="CDD" id="cd11715">
    <property type="entry name" value="THUMP_AdoMetMT"/>
    <property type="match status" value="1"/>
</dbReference>
<dbReference type="GO" id="GO:0003723">
    <property type="term" value="F:RNA binding"/>
    <property type="evidence" value="ECO:0007669"/>
    <property type="project" value="InterPro"/>
</dbReference>
<dbReference type="InterPro" id="IPR004114">
    <property type="entry name" value="THUMP_dom"/>
</dbReference>
<feature type="domain" description="Ribosomal RNA large subunit methyltransferase K/L-like methyltransferase" evidence="3">
    <location>
        <begin position="159"/>
        <end position="343"/>
    </location>
</feature>
<feature type="domain" description="THUMP" evidence="4">
    <location>
        <begin position="74"/>
        <end position="150"/>
    </location>
</feature>
<dbReference type="GO" id="GO:0070043">
    <property type="term" value="F:rRNA (guanine-N7-)-methyltransferase activity"/>
    <property type="evidence" value="ECO:0007669"/>
    <property type="project" value="TreeGrafter"/>
</dbReference>
<dbReference type="KEGG" id="pami:JCM7686_2710"/>
<dbReference type="HOGENOM" id="CLU_032119_3_3_5"/>
<keyword evidence="1 6" id="KW-0489">Methyltransferase</keyword>
<dbReference type="SUPFAM" id="SSF53335">
    <property type="entry name" value="S-adenosyl-L-methionine-dependent methyltransferases"/>
    <property type="match status" value="1"/>
</dbReference>
<dbReference type="InterPro" id="IPR029063">
    <property type="entry name" value="SAM-dependent_MTases_sf"/>
</dbReference>
<dbReference type="STRING" id="1367847.JCM7686_2710"/>
<organism evidence="6 7">
    <name type="scientific">Paracoccus aminophilus JCM 7686</name>
    <dbReference type="NCBI Taxonomy" id="1367847"/>
    <lineage>
        <taxon>Bacteria</taxon>
        <taxon>Pseudomonadati</taxon>
        <taxon>Pseudomonadota</taxon>
        <taxon>Alphaproteobacteria</taxon>
        <taxon>Rhodobacterales</taxon>
        <taxon>Paracoccaceae</taxon>
        <taxon>Paracoccus</taxon>
    </lineage>
</organism>
<feature type="domain" description="RlmL ferredoxin-like" evidence="5">
    <location>
        <begin position="9"/>
        <end position="62"/>
    </location>
</feature>
<dbReference type="GO" id="GO:0008990">
    <property type="term" value="F:rRNA (guanine-N2-)-methyltransferase activity"/>
    <property type="evidence" value="ECO:0007669"/>
    <property type="project" value="TreeGrafter"/>
</dbReference>
<dbReference type="Gene3D" id="3.40.50.150">
    <property type="entry name" value="Vaccinia Virus protein VP39"/>
    <property type="match status" value="1"/>
</dbReference>
<evidence type="ECO:0000259" key="3">
    <source>
        <dbReference type="Pfam" id="PF01170"/>
    </source>
</evidence>
<evidence type="ECO:0000256" key="2">
    <source>
        <dbReference type="ARBA" id="ARBA00022679"/>
    </source>
</evidence>
<proteinExistence type="predicted"/>
<dbReference type="OrthoDB" id="9809404at2"/>
<evidence type="ECO:0000259" key="5">
    <source>
        <dbReference type="Pfam" id="PF22020"/>
    </source>
</evidence>
<evidence type="ECO:0000256" key="1">
    <source>
        <dbReference type="ARBA" id="ARBA00022603"/>
    </source>
</evidence>
<dbReference type="InterPro" id="IPR054170">
    <property type="entry name" value="RlmL_1st"/>
</dbReference>
<evidence type="ECO:0000313" key="7">
    <source>
        <dbReference type="Proteomes" id="UP000015480"/>
    </source>
</evidence>
<dbReference type="InterPro" id="IPR002052">
    <property type="entry name" value="DNA_methylase_N6_adenine_CS"/>
</dbReference>
<dbReference type="PANTHER" id="PTHR47313">
    <property type="entry name" value="RIBOSOMAL RNA LARGE SUBUNIT METHYLTRANSFERASE K/L"/>
    <property type="match status" value="1"/>
</dbReference>
<reference evidence="6 7" key="1">
    <citation type="journal article" date="2014" name="BMC Genomics">
        <title>Architecture and functions of a multipartite genome of the methylotrophic bacterium Paracoccus aminophilus JCM 7686, containing primary and secondary chromids.</title>
        <authorList>
            <person name="Dziewit L."/>
            <person name="Czarnecki J."/>
            <person name="Wibberg D."/>
            <person name="Radlinska M."/>
            <person name="Mrozek P."/>
            <person name="Szymczak M."/>
            <person name="Schluter A."/>
            <person name="Puhler A."/>
            <person name="Bartosik D."/>
        </authorList>
    </citation>
    <scope>NUCLEOTIDE SEQUENCE [LARGE SCALE GENOMIC DNA]</scope>
    <source>
        <strain evidence="6">JCM 7686</strain>
    </source>
</reference>
<dbReference type="AlphaFoldDB" id="S5YX21"/>
<keyword evidence="7" id="KW-1185">Reference proteome</keyword>
<dbReference type="Pfam" id="PF02926">
    <property type="entry name" value="THUMP"/>
    <property type="match status" value="1"/>
</dbReference>
<dbReference type="PROSITE" id="PS00092">
    <property type="entry name" value="N6_MTASE"/>
    <property type="match status" value="1"/>
</dbReference>
<dbReference type="eggNOG" id="COG0116">
    <property type="taxonomic scope" value="Bacteria"/>
</dbReference>
<gene>
    <name evidence="6" type="ORF">JCM7686_2710</name>
</gene>